<evidence type="ECO:0000256" key="1">
    <source>
        <dbReference type="PROSITE-ProRule" id="PRU00047"/>
    </source>
</evidence>
<feature type="compositionally biased region" description="Basic and acidic residues" evidence="2">
    <location>
        <begin position="43"/>
        <end position="55"/>
    </location>
</feature>
<dbReference type="InterPro" id="IPR001878">
    <property type="entry name" value="Znf_CCHC"/>
</dbReference>
<evidence type="ECO:0000313" key="4">
    <source>
        <dbReference type="EMBL" id="KAH0754915.1"/>
    </source>
</evidence>
<evidence type="ECO:0000259" key="3">
    <source>
        <dbReference type="PROSITE" id="PS50158"/>
    </source>
</evidence>
<feature type="region of interest" description="Disordered" evidence="2">
    <location>
        <begin position="28"/>
        <end position="75"/>
    </location>
</feature>
<dbReference type="EMBL" id="JAIVGD010000018">
    <property type="protein sequence ID" value="KAH0754915.1"/>
    <property type="molecule type" value="Genomic_DNA"/>
</dbReference>
<evidence type="ECO:0000256" key="2">
    <source>
        <dbReference type="SAM" id="MobiDB-lite"/>
    </source>
</evidence>
<keyword evidence="1" id="KW-0479">Metal-binding</keyword>
<feature type="region of interest" description="Disordered" evidence="2">
    <location>
        <begin position="190"/>
        <end position="216"/>
    </location>
</feature>
<reference evidence="4 5" key="1">
    <citation type="journal article" date="2021" name="bioRxiv">
        <title>Chromosome-scale and haplotype-resolved genome assembly of a tetraploid potato cultivar.</title>
        <authorList>
            <person name="Sun H."/>
            <person name="Jiao W.-B."/>
            <person name="Krause K."/>
            <person name="Campoy J.A."/>
            <person name="Goel M."/>
            <person name="Folz-Donahue K."/>
            <person name="Kukat C."/>
            <person name="Huettel B."/>
            <person name="Schneeberger K."/>
        </authorList>
    </citation>
    <scope>NUCLEOTIDE SEQUENCE [LARGE SCALE GENOMIC DNA]</scope>
    <source>
        <strain evidence="4">SolTubOtavaFocal</strain>
        <tissue evidence="4">Leaves</tissue>
    </source>
</reference>
<dbReference type="PROSITE" id="PS50158">
    <property type="entry name" value="ZF_CCHC"/>
    <property type="match status" value="1"/>
</dbReference>
<sequence>MKSYSPSILPIASTEQWPKTWIEPPLPPIYKAQPGRPSKLRKRGIDETTQKESYSRKHTLLKTSRKGRKKKCGSCGKLGHNSRKCPILMGSNHSEVQQQPVHQQIEKEGPSTLSNAAIEVSNTIIESVISMQPSSSFVTEQIVNQLNKQPRVSQDQLRSSAFVLEETGDHSREGTRPLFIERMEKQYVPPSRLQEALSQSSKRVGSNPRAKKKNVP</sequence>
<name>A0ABQ7UVZ3_SOLTU</name>
<comment type="caution">
    <text evidence="4">The sequence shown here is derived from an EMBL/GenBank/DDBJ whole genome shotgun (WGS) entry which is preliminary data.</text>
</comment>
<dbReference type="SUPFAM" id="SSF57756">
    <property type="entry name" value="Retrovirus zinc finger-like domains"/>
    <property type="match status" value="1"/>
</dbReference>
<dbReference type="InterPro" id="IPR036875">
    <property type="entry name" value="Znf_CCHC_sf"/>
</dbReference>
<protein>
    <recommendedName>
        <fullName evidence="3">CCHC-type domain-containing protein</fullName>
    </recommendedName>
</protein>
<proteinExistence type="predicted"/>
<organism evidence="4 5">
    <name type="scientific">Solanum tuberosum</name>
    <name type="common">Potato</name>
    <dbReference type="NCBI Taxonomy" id="4113"/>
    <lineage>
        <taxon>Eukaryota</taxon>
        <taxon>Viridiplantae</taxon>
        <taxon>Streptophyta</taxon>
        <taxon>Embryophyta</taxon>
        <taxon>Tracheophyta</taxon>
        <taxon>Spermatophyta</taxon>
        <taxon>Magnoliopsida</taxon>
        <taxon>eudicotyledons</taxon>
        <taxon>Gunneridae</taxon>
        <taxon>Pentapetalae</taxon>
        <taxon>asterids</taxon>
        <taxon>lamiids</taxon>
        <taxon>Solanales</taxon>
        <taxon>Solanaceae</taxon>
        <taxon>Solanoideae</taxon>
        <taxon>Solaneae</taxon>
        <taxon>Solanum</taxon>
    </lineage>
</organism>
<accession>A0ABQ7UVZ3</accession>
<keyword evidence="1" id="KW-0863">Zinc-finger</keyword>
<feature type="compositionally biased region" description="Basic residues" evidence="2">
    <location>
        <begin position="56"/>
        <end position="72"/>
    </location>
</feature>
<gene>
    <name evidence="4" type="ORF">KY290_025185</name>
</gene>
<dbReference type="Proteomes" id="UP000826656">
    <property type="component" value="Unassembled WGS sequence"/>
</dbReference>
<keyword evidence="5" id="KW-1185">Reference proteome</keyword>
<evidence type="ECO:0000313" key="5">
    <source>
        <dbReference type="Proteomes" id="UP000826656"/>
    </source>
</evidence>
<keyword evidence="1" id="KW-0862">Zinc</keyword>
<feature type="domain" description="CCHC-type" evidence="3">
    <location>
        <begin position="71"/>
        <end position="86"/>
    </location>
</feature>